<evidence type="ECO:0000313" key="2">
    <source>
        <dbReference type="EMBL" id="CAE0778186.1"/>
    </source>
</evidence>
<gene>
    <name evidence="1" type="ORF">PCAR00345_LOCUS30824</name>
    <name evidence="2" type="ORF">PCAR00345_LOCUS30825</name>
</gene>
<name>A0A6T0C0J2_CHRCT</name>
<dbReference type="EMBL" id="HBIZ01048152">
    <property type="protein sequence ID" value="CAE0778185.1"/>
    <property type="molecule type" value="Transcribed_RNA"/>
</dbReference>
<protein>
    <submittedName>
        <fullName evidence="1">Uncharacterized protein</fullName>
    </submittedName>
</protein>
<dbReference type="AlphaFoldDB" id="A0A6T0C0J2"/>
<organism evidence="1">
    <name type="scientific">Chrysotila carterae</name>
    <name type="common">Marine alga</name>
    <name type="synonym">Syracosphaera carterae</name>
    <dbReference type="NCBI Taxonomy" id="13221"/>
    <lineage>
        <taxon>Eukaryota</taxon>
        <taxon>Haptista</taxon>
        <taxon>Haptophyta</taxon>
        <taxon>Prymnesiophyceae</taxon>
        <taxon>Isochrysidales</taxon>
        <taxon>Isochrysidaceae</taxon>
        <taxon>Chrysotila</taxon>
    </lineage>
</organism>
<dbReference type="EMBL" id="HBIZ01048153">
    <property type="protein sequence ID" value="CAE0778186.1"/>
    <property type="molecule type" value="Transcribed_RNA"/>
</dbReference>
<sequence>MRNMTYLPPPRSSISFMFERESRDLSEAERTAQLAAEFRSAGDKARVSNQQICCTARSDGSNRKEFRSSFSSDPTRFASLRRMIHVSPPSTSFAAMFQKQSSATIGLDSSKPLQQGFKQATAKACTRQSQVRKMLGYARKPSPLSQSSIAMQRPAEPTALPPLTIQLPPPASPLPRNFSLKGLHSLADHKAQVMIGPLDHSLNPLVTMTVAGALHILLRGLERNVQGPSLTHISSKSLRGRGRGFLNSLSIQTPGAAATADTSNIIIELYYLLSTVMRHHAVSAFALLEAFMLLDCAVHGGLALTQSNVREFTIAALGLAHQRLSKQQADHRGVGTGHVTTFWTSLSYASISLKRVAAAELELAQKLRFDLHVLDDAELRCKHAKGLSLVAKHYRQDFEAYLLRIEPGRLLGRLPVEQ</sequence>
<accession>A0A6T0C0J2</accession>
<reference evidence="1" key="1">
    <citation type="submission" date="2021-01" db="EMBL/GenBank/DDBJ databases">
        <authorList>
            <person name="Corre E."/>
            <person name="Pelletier E."/>
            <person name="Niang G."/>
            <person name="Scheremetjew M."/>
            <person name="Finn R."/>
            <person name="Kale V."/>
            <person name="Holt S."/>
            <person name="Cochrane G."/>
            <person name="Meng A."/>
            <person name="Brown T."/>
            <person name="Cohen L."/>
        </authorList>
    </citation>
    <scope>NUCLEOTIDE SEQUENCE</scope>
    <source>
        <strain evidence="1">CCMP645</strain>
    </source>
</reference>
<evidence type="ECO:0000313" key="1">
    <source>
        <dbReference type="EMBL" id="CAE0778185.1"/>
    </source>
</evidence>
<proteinExistence type="predicted"/>